<keyword evidence="2" id="KW-1185">Reference proteome</keyword>
<evidence type="ECO:0000313" key="2">
    <source>
        <dbReference type="Proteomes" id="UP001055658"/>
    </source>
</evidence>
<reference evidence="1" key="1">
    <citation type="submission" date="2022-02" db="EMBL/GenBank/DDBJ databases">
        <title>Coral-associated bacteria.</title>
        <authorList>
            <person name="Tang K."/>
            <person name="Wang X."/>
        </authorList>
    </citation>
    <scope>NUCLEOTIDE SEQUENCE</scope>
    <source>
        <strain evidence="1">SCSIO 43006</strain>
    </source>
</reference>
<accession>A0ABY4V672</accession>
<dbReference type="Proteomes" id="UP001055658">
    <property type="component" value="Chromosome"/>
</dbReference>
<evidence type="ECO:0000313" key="1">
    <source>
        <dbReference type="EMBL" id="USD19771.1"/>
    </source>
</evidence>
<gene>
    <name evidence="1" type="ORF">MJO52_11825</name>
</gene>
<organism evidence="1 2">
    <name type="scientific">Microbulbifer variabilis</name>
    <dbReference type="NCBI Taxonomy" id="266805"/>
    <lineage>
        <taxon>Bacteria</taxon>
        <taxon>Pseudomonadati</taxon>
        <taxon>Pseudomonadota</taxon>
        <taxon>Gammaproteobacteria</taxon>
        <taxon>Cellvibrionales</taxon>
        <taxon>Microbulbiferaceae</taxon>
        <taxon>Microbulbifer</taxon>
    </lineage>
</organism>
<protein>
    <submittedName>
        <fullName evidence="1">DUF2586 domain-containing protein</fullName>
    </submittedName>
</protein>
<dbReference type="RefSeq" id="WP_252081865.1">
    <property type="nucleotide sequence ID" value="NZ_CP092418.1"/>
</dbReference>
<name>A0ABY4V672_9GAMM</name>
<dbReference type="Pfam" id="PF10758">
    <property type="entry name" value="DUF2586"/>
    <property type="match status" value="1"/>
</dbReference>
<proteinExistence type="predicted"/>
<sequence>MALGKVAVNNLNQAQGSTPEIERKALFIGEGATNTGQLISLNSQSDIDTLLGEDSSEIRDNVLAAQLNGGQNWQAWAAPQTNGYDWTEVVDSAMATVSPEIIALCTPATTSAELTAMYTKAESLRTSLARRVIVLTATPGIDADSQTWSDYEAAQAAITNGVAAYRVGVVPQLHRNNLGVLAGRLCRHEVSIADSPMRVATGPLIGLGDIPVDSAGTELKGATLETLDAARLSVPQTYPDYPGTYWGDCNLLDIPGGDYQVIEHLRVVDKAARAVRLLAIAKIANRSLNSTPASINANKTDLMRPLREMSYSTVFTGQHFPGEIKPPTDDSITIVWASHSAVEIYIKVQPFNSPKAITANIILDVSGS</sequence>
<dbReference type="InterPro" id="IPR019694">
    <property type="entry name" value="Phage_HP1_Orf23"/>
</dbReference>
<dbReference type="EMBL" id="CP092418">
    <property type="protein sequence ID" value="USD19771.1"/>
    <property type="molecule type" value="Genomic_DNA"/>
</dbReference>